<proteinExistence type="predicted"/>
<evidence type="ECO:0000313" key="2">
    <source>
        <dbReference type="Proteomes" id="UP000194435"/>
    </source>
</evidence>
<name>A0A9X8X4S1_9BACI</name>
<gene>
    <name evidence="1" type="ORF">BACERE00221_02002</name>
</gene>
<dbReference type="Proteomes" id="UP000194435">
    <property type="component" value="Unassembled WGS sequence"/>
</dbReference>
<organism evidence="1 2">
    <name type="scientific">Bacillus paranthracis</name>
    <dbReference type="NCBI Taxonomy" id="2026186"/>
    <lineage>
        <taxon>Bacteria</taxon>
        <taxon>Bacillati</taxon>
        <taxon>Bacillota</taxon>
        <taxon>Bacilli</taxon>
        <taxon>Bacillales</taxon>
        <taxon>Bacillaceae</taxon>
        <taxon>Bacillus</taxon>
        <taxon>Bacillus cereus group</taxon>
    </lineage>
</organism>
<dbReference type="AlphaFoldDB" id="A0A9X8X4S1"/>
<dbReference type="EMBL" id="FWZC01000032">
    <property type="protein sequence ID" value="SMD99684.1"/>
    <property type="molecule type" value="Genomic_DNA"/>
</dbReference>
<dbReference type="RefSeq" id="WP_086717754.1">
    <property type="nucleotide sequence ID" value="NZ_FWZC01000032.1"/>
</dbReference>
<reference evidence="1 2" key="1">
    <citation type="submission" date="2017-04" db="EMBL/GenBank/DDBJ databases">
        <authorList>
            <person name="Criscuolo A."/>
        </authorList>
    </citation>
    <scope>NUCLEOTIDE SEQUENCE [LARGE SCALE GENOMIC DNA]</scope>
    <source>
        <strain evidence="1">16-00221</strain>
    </source>
</reference>
<evidence type="ECO:0000313" key="1">
    <source>
        <dbReference type="EMBL" id="SMD99684.1"/>
    </source>
</evidence>
<accession>A0A9X8X4S1</accession>
<comment type="caution">
    <text evidence="1">The sequence shown here is derived from an EMBL/GenBank/DDBJ whole genome shotgun (WGS) entry which is preliminary data.</text>
</comment>
<protein>
    <submittedName>
        <fullName evidence="1">Uncharacterized protein</fullName>
    </submittedName>
</protein>
<sequence length="106" mass="11708">MEQSIQVFLGVPKTSIQSVFTAQQQQRVILKQIIFRNSLEVEAKVTVSINTVDVMTVNVKGGSSEIKDTFIVLKPGDTLFLQQEKENAINVTIGGIGEKVLVNEPY</sequence>